<dbReference type="OMA" id="NTMVNNL"/>
<dbReference type="InterPro" id="IPR057748">
    <property type="entry name" value="NFRKB_WH_2"/>
</dbReference>
<dbReference type="GO" id="GO:0031011">
    <property type="term" value="C:Ino80 complex"/>
    <property type="evidence" value="ECO:0007669"/>
    <property type="project" value="InterPro"/>
</dbReference>
<dbReference type="RefSeq" id="XP_010253419.1">
    <property type="nucleotide sequence ID" value="XM_010255117.2"/>
</dbReference>
<evidence type="ECO:0000256" key="2">
    <source>
        <dbReference type="ARBA" id="ARBA00023242"/>
    </source>
</evidence>
<keyword evidence="2" id="KW-0539">Nucleus</keyword>
<name>A0A1U7ZJU3_NELNU</name>
<feature type="region of interest" description="Disordered" evidence="3">
    <location>
        <begin position="13"/>
        <end position="64"/>
    </location>
</feature>
<reference evidence="5" key="1">
    <citation type="submission" date="2025-08" db="UniProtKB">
        <authorList>
            <consortium name="RefSeq"/>
        </authorList>
    </citation>
    <scope>IDENTIFICATION</scope>
</reference>
<dbReference type="GeneID" id="104594699"/>
<dbReference type="KEGG" id="nnu:104594699"/>
<protein>
    <submittedName>
        <fullName evidence="5">Uncharacterized protein LOC104594699</fullName>
    </submittedName>
</protein>
<feature type="compositionally biased region" description="Acidic residues" evidence="3">
    <location>
        <begin position="41"/>
        <end position="52"/>
    </location>
</feature>
<keyword evidence="4" id="KW-1185">Reference proteome</keyword>
<dbReference type="OrthoDB" id="70874at2759"/>
<dbReference type="FunCoup" id="A0A1U7ZJU3">
    <property type="interactions" value="3172"/>
</dbReference>
<sequence length="1403" mass="157777">MAIVKNNFRVSKIDGEFSPGSRDSMSTEEDELPRRSSASESDNDEEEEDDGADSGAGSDDFDMSELGETGTEFCQIWNQNCRIPFELYDLPDLGEVLTLDVWNNCLTEEERFSLAEYLPDMDEATFMRTLKELFSGSNFHFGSPVAKLFNLLKGGLCEPRVSLYQHGLNLFQKRQHYHLLRKYQNSMVSNLIQIRDAWENCVGYSIEERLRVLNIMRSEKILMYEKMEDIGLESGSSDWEESRKGFWGKRPKDIKLGPKAECGAVYTVSPMLGVSSQGKLMTLKSAKYGKQNPKGILKFAGSKVPSTKDMVGRVPSTQHGLEMKSRSSLPVLAHPQQERVVGYGYGAAHWSRGQVGGEEDIDDAAYDLALQRDRHGARGSVIAKVGTLKSGKKSDSFKSDFYVDNFMGGNCNVNQRADMELLTEKMNNQRASGKKAKYLGKPQKSVVGQMKIAKDRAQLLLLKGSHLDWSSGSEPFRHNKLQGEAFEADYPVNFDDWSVRSKKWKMGKDFQTGKNGVGSDSKIKYRAFPTLMDDKFTYTSKKLQEKVKQKSSKTGGVKMEKLRGINMFGQSEETESDSAEQGNEEDDINLLRSNMAYPGGTLEGHRSASVKYLLDPKRSNKLVRKDKKEYAQALDAVTYSSKRAGDFDEQMHTCDVEIYSSKGKYKNKALDPSYYAAGILASNFSTSTKWSDDDWDQTYKLGKNGQLQGEPHERSTPPLLKAYPAERKKKGKIKPDYIVSQSNYMHDYVSDDGDDDEDDLHLTHRSVDDHRQTNRLWKKGKNVGTHSSNNHERSSMSLLGCGSVTKKRKGKGDVTYMDEPNESGYMQSSSHQQIDDTASLKKRGKRKVEPETGSLAKLTSEPLVSERGTVDVEPEKKPAKKSFPLITPTVHTGFSFSIMHLLSAVRLAMITPYAEDTLEFGKHLEKKVGRQKPYKGEAAKYESFIGNENLDINDSALAAQKNLPSLTVQEIVNRVRLNPGDPCILETQEPLQDLVRGVLKIFSSKTAPLGAKGWKPLAFYEKSTKSWSWVGPVYSSSSDNEVVEEETSYHAWCLPHKMLVKLVDSFANWLKSGQETLQQIGCLPAPPVTLMQPNLDEKERFRDLRAQKSLTTISPSSEEVRAYFRKEEVLRYSVPDRAFSYTAADGKKSIVAPLRRCGGKPTSKARDHFMLKPDRPPHVTILCLVRDAAARLPGSIGTRADVCTLIRDSQYIVEDVSDAQINQVVSGALDRLHYERDPCVQFDGDRKLWVYLHREREEEDFEDDGTSSTKKWKRQRKDVTEQTDLGITNVDYHGSAEQIASSTAVGRDLSFDPNVESSSMHEMKEKELDCDDLRQNVNGDLETFDGSAQDGIHHGHTMDWNTINLNPMRDSKMLCQENSMSEDFNDESFSRGRPLGILSASLL</sequence>
<evidence type="ECO:0000313" key="5">
    <source>
        <dbReference type="RefSeq" id="XP_010253419.1"/>
    </source>
</evidence>
<dbReference type="InterPro" id="IPR024867">
    <property type="entry name" value="NFRKB"/>
</dbReference>
<organism evidence="4 5">
    <name type="scientific">Nelumbo nucifera</name>
    <name type="common">Sacred lotus</name>
    <dbReference type="NCBI Taxonomy" id="4432"/>
    <lineage>
        <taxon>Eukaryota</taxon>
        <taxon>Viridiplantae</taxon>
        <taxon>Streptophyta</taxon>
        <taxon>Embryophyta</taxon>
        <taxon>Tracheophyta</taxon>
        <taxon>Spermatophyta</taxon>
        <taxon>Magnoliopsida</taxon>
        <taxon>Proteales</taxon>
        <taxon>Nelumbonaceae</taxon>
        <taxon>Nelumbo</taxon>
    </lineage>
</organism>
<dbReference type="STRING" id="4432.A0A1U7ZJU3"/>
<dbReference type="PROSITE" id="PS51916">
    <property type="entry name" value="DEUBAD"/>
    <property type="match status" value="1"/>
</dbReference>
<dbReference type="PANTHER" id="PTHR13052">
    <property type="entry name" value="NFRKB-RELATED"/>
    <property type="match status" value="1"/>
</dbReference>
<feature type="region of interest" description="Disordered" evidence="3">
    <location>
        <begin position="1259"/>
        <end position="1279"/>
    </location>
</feature>
<dbReference type="eggNOG" id="KOG1927">
    <property type="taxonomic scope" value="Eukaryota"/>
</dbReference>
<dbReference type="PANTHER" id="PTHR13052:SF0">
    <property type="entry name" value="DNA-BINDING PROTEIN-LIKE"/>
    <property type="match status" value="1"/>
</dbReference>
<comment type="subcellular location">
    <subcellularLocation>
        <location evidence="1">Nucleus</location>
    </subcellularLocation>
</comment>
<accession>A0A1U7ZJU3</accession>
<dbReference type="Proteomes" id="UP000189703">
    <property type="component" value="Unplaced"/>
</dbReference>
<evidence type="ECO:0000313" key="4">
    <source>
        <dbReference type="Proteomes" id="UP000189703"/>
    </source>
</evidence>
<dbReference type="InterPro" id="IPR044867">
    <property type="entry name" value="DEUBAD_dom"/>
</dbReference>
<feature type="compositionally biased region" description="Polar residues" evidence="3">
    <location>
        <begin position="824"/>
        <end position="836"/>
    </location>
</feature>
<proteinExistence type="predicted"/>
<dbReference type="CDD" id="cd21865">
    <property type="entry name" value="DEUBAD_NFRKB"/>
    <property type="match status" value="1"/>
</dbReference>
<evidence type="ECO:0000256" key="3">
    <source>
        <dbReference type="SAM" id="MobiDB-lite"/>
    </source>
</evidence>
<gene>
    <name evidence="5" type="primary">LOC104594699</name>
</gene>
<dbReference type="Pfam" id="PF25793">
    <property type="entry name" value="WHD_2nd_NFRKB"/>
    <property type="match status" value="1"/>
</dbReference>
<evidence type="ECO:0000256" key="1">
    <source>
        <dbReference type="ARBA" id="ARBA00004123"/>
    </source>
</evidence>
<feature type="region of interest" description="Disordered" evidence="3">
    <location>
        <begin position="818"/>
        <end position="854"/>
    </location>
</feature>